<evidence type="ECO:0000313" key="6">
    <source>
        <dbReference type="Proteomes" id="UP001046870"/>
    </source>
</evidence>
<keyword evidence="1" id="KW-0479">Metal-binding</keyword>
<dbReference type="SUPFAM" id="SSF49899">
    <property type="entry name" value="Concanavalin A-like lectins/glucanases"/>
    <property type="match status" value="1"/>
</dbReference>
<dbReference type="PROSITE" id="PS50188">
    <property type="entry name" value="B302_SPRY"/>
    <property type="match status" value="1"/>
</dbReference>
<comment type="caution">
    <text evidence="5">The sequence shown here is derived from an EMBL/GenBank/DDBJ whole genome shotgun (WGS) entry which is preliminary data.</text>
</comment>
<dbReference type="GO" id="GO:0005737">
    <property type="term" value="C:cytoplasm"/>
    <property type="evidence" value="ECO:0007669"/>
    <property type="project" value="UniProtKB-ARBA"/>
</dbReference>
<dbReference type="GO" id="GO:0008270">
    <property type="term" value="F:zinc ion binding"/>
    <property type="evidence" value="ECO:0007669"/>
    <property type="project" value="UniProtKB-KW"/>
</dbReference>
<gene>
    <name evidence="5" type="ORF">MATL_G00193470</name>
</gene>
<accession>A0A9D3PMZ0</accession>
<dbReference type="InterPro" id="IPR043136">
    <property type="entry name" value="B30.2/SPRY_sf"/>
</dbReference>
<sequence length="206" mass="23118">MRLYEDPKYKLEKLLVDFVGESRNREQLLGDACQLTLDVNSAHRGLLLSEGDRKVTRVTEQQPYPDHPERFEHRAQVLGAQGLSGHAYWEVEWDGAKVHVGATYKDISRKGFADDSQLGCNDRSWVLRFSNSSYIAWHNNSSVPLPAPARQPQSRGVPGLARGGAVLLQRLLQRGHPPAHAQRPIHPAPLAGFRLWSDSLTLCQLQ</sequence>
<feature type="domain" description="B30.2/SPRY" evidence="4">
    <location>
        <begin position="15"/>
        <end position="206"/>
    </location>
</feature>
<name>A0A9D3PMZ0_MEGAT</name>
<dbReference type="AlphaFoldDB" id="A0A9D3PMZ0"/>
<dbReference type="InterPro" id="IPR013320">
    <property type="entry name" value="ConA-like_dom_sf"/>
</dbReference>
<evidence type="ECO:0000256" key="3">
    <source>
        <dbReference type="ARBA" id="ARBA00022833"/>
    </source>
</evidence>
<dbReference type="Proteomes" id="UP001046870">
    <property type="component" value="Chromosome 17"/>
</dbReference>
<dbReference type="SMART" id="SM00589">
    <property type="entry name" value="PRY"/>
    <property type="match status" value="1"/>
</dbReference>
<dbReference type="Gene3D" id="2.60.120.920">
    <property type="match status" value="1"/>
</dbReference>
<proteinExistence type="predicted"/>
<evidence type="ECO:0000259" key="4">
    <source>
        <dbReference type="PROSITE" id="PS50188"/>
    </source>
</evidence>
<dbReference type="InterPro" id="IPR006574">
    <property type="entry name" value="PRY"/>
</dbReference>
<evidence type="ECO:0000256" key="2">
    <source>
        <dbReference type="ARBA" id="ARBA00022771"/>
    </source>
</evidence>
<evidence type="ECO:0000256" key="1">
    <source>
        <dbReference type="ARBA" id="ARBA00022723"/>
    </source>
</evidence>
<dbReference type="EMBL" id="JAFDVH010000017">
    <property type="protein sequence ID" value="KAG7461657.1"/>
    <property type="molecule type" value="Genomic_DNA"/>
</dbReference>
<protein>
    <recommendedName>
        <fullName evidence="4">B30.2/SPRY domain-containing protein</fullName>
    </recommendedName>
</protein>
<keyword evidence="2" id="KW-0863">Zinc-finger</keyword>
<reference evidence="5" key="1">
    <citation type="submission" date="2021-01" db="EMBL/GenBank/DDBJ databases">
        <authorList>
            <person name="Zahm M."/>
            <person name="Roques C."/>
            <person name="Cabau C."/>
            <person name="Klopp C."/>
            <person name="Donnadieu C."/>
            <person name="Jouanno E."/>
            <person name="Lampietro C."/>
            <person name="Louis A."/>
            <person name="Herpin A."/>
            <person name="Echchiki A."/>
            <person name="Berthelot C."/>
            <person name="Parey E."/>
            <person name="Roest-Crollius H."/>
            <person name="Braasch I."/>
            <person name="Postlethwait J."/>
            <person name="Bobe J."/>
            <person name="Montfort J."/>
            <person name="Bouchez O."/>
            <person name="Begum T."/>
            <person name="Mejri S."/>
            <person name="Adams A."/>
            <person name="Chen W.-J."/>
            <person name="Guiguen Y."/>
        </authorList>
    </citation>
    <scope>NUCLEOTIDE SEQUENCE</scope>
    <source>
        <strain evidence="5">YG-15Mar2019-1</strain>
        <tissue evidence="5">Brain</tissue>
    </source>
</reference>
<evidence type="ECO:0000313" key="5">
    <source>
        <dbReference type="EMBL" id="KAG7461657.1"/>
    </source>
</evidence>
<dbReference type="OrthoDB" id="9903688at2759"/>
<dbReference type="PANTHER" id="PTHR25465">
    <property type="entry name" value="B-BOX DOMAIN CONTAINING"/>
    <property type="match status" value="1"/>
</dbReference>
<organism evidence="5 6">
    <name type="scientific">Megalops atlanticus</name>
    <name type="common">Tarpon</name>
    <name type="synonym">Clupea gigantea</name>
    <dbReference type="NCBI Taxonomy" id="7932"/>
    <lineage>
        <taxon>Eukaryota</taxon>
        <taxon>Metazoa</taxon>
        <taxon>Chordata</taxon>
        <taxon>Craniata</taxon>
        <taxon>Vertebrata</taxon>
        <taxon>Euteleostomi</taxon>
        <taxon>Actinopterygii</taxon>
        <taxon>Neopterygii</taxon>
        <taxon>Teleostei</taxon>
        <taxon>Elopiformes</taxon>
        <taxon>Megalopidae</taxon>
        <taxon>Megalops</taxon>
    </lineage>
</organism>
<keyword evidence="6" id="KW-1185">Reference proteome</keyword>
<dbReference type="Pfam" id="PF13765">
    <property type="entry name" value="PRY"/>
    <property type="match status" value="1"/>
</dbReference>
<dbReference type="InterPro" id="IPR001870">
    <property type="entry name" value="B30.2/SPRY"/>
</dbReference>
<keyword evidence="3" id="KW-0862">Zinc</keyword>
<dbReference type="InterPro" id="IPR051051">
    <property type="entry name" value="E3_ubiq-ligase_TRIM/RNF"/>
</dbReference>
<dbReference type="PANTHER" id="PTHR25465:SF73">
    <property type="entry name" value="E3 UBIQUITIN_ISG15 LIGASE TRIM25 ISOFORM X1"/>
    <property type="match status" value="1"/>
</dbReference>